<organism evidence="1 2">
    <name type="scientific">Rhodospirillum rubrum (strain ATCC 11170 / ATH 1.1.1 / DSM 467 / LMG 4362 / NCIMB 8255 / S1)</name>
    <dbReference type="NCBI Taxonomy" id="269796"/>
    <lineage>
        <taxon>Bacteria</taxon>
        <taxon>Pseudomonadati</taxon>
        <taxon>Pseudomonadota</taxon>
        <taxon>Alphaproteobacteria</taxon>
        <taxon>Rhodospirillales</taxon>
        <taxon>Rhodospirillaceae</taxon>
        <taxon>Rhodospirillum</taxon>
    </lineage>
</organism>
<dbReference type="AlphaFoldDB" id="Q2RQC6"/>
<dbReference type="PhylomeDB" id="Q2RQC6"/>
<dbReference type="EnsemblBacteria" id="ABC23669">
    <property type="protein sequence ID" value="ABC23669"/>
    <property type="gene ID" value="Rru_A2872"/>
</dbReference>
<gene>
    <name evidence="1" type="ordered locus">Rru_A2872</name>
</gene>
<proteinExistence type="predicted"/>
<protein>
    <submittedName>
        <fullName evidence="1">L-2-amino-thiazoline-4-carboxylic acid hydrolase</fullName>
    </submittedName>
</protein>
<dbReference type="EMBL" id="CP000230">
    <property type="protein sequence ID" value="ABC23669.1"/>
    <property type="molecule type" value="Genomic_DNA"/>
</dbReference>
<reference evidence="1 2" key="1">
    <citation type="journal article" date="2011" name="Stand. Genomic Sci.">
        <title>Complete genome sequence of Rhodospirillum rubrum type strain (S1).</title>
        <authorList>
            <person name="Munk A.C."/>
            <person name="Copeland A."/>
            <person name="Lucas S."/>
            <person name="Lapidus A."/>
            <person name="Del Rio T.G."/>
            <person name="Barry K."/>
            <person name="Detter J.C."/>
            <person name="Hammon N."/>
            <person name="Israni S."/>
            <person name="Pitluck S."/>
            <person name="Brettin T."/>
            <person name="Bruce D."/>
            <person name="Han C."/>
            <person name="Tapia R."/>
            <person name="Gilna P."/>
            <person name="Schmutz J."/>
            <person name="Larimer F."/>
            <person name="Land M."/>
            <person name="Kyrpides N.C."/>
            <person name="Mavromatis K."/>
            <person name="Richardson P."/>
            <person name="Rohde M."/>
            <person name="Goker M."/>
            <person name="Klenk H.P."/>
            <person name="Zhang Y."/>
            <person name="Roberts G.P."/>
            <person name="Reslewic S."/>
            <person name="Schwartz D.C."/>
        </authorList>
    </citation>
    <scope>NUCLEOTIDE SEQUENCE [LARGE SCALE GENOMIC DNA]</scope>
    <source>
        <strain evidence="2">ATCC 11170 / ATH 1.1.1 / DSM 467 / LMG 4362 / NCIMB 8255 / S1</strain>
    </source>
</reference>
<dbReference type="HOGENOM" id="CLU_136139_0_0_5"/>
<dbReference type="Proteomes" id="UP000001929">
    <property type="component" value="Chromosome"/>
</dbReference>
<dbReference type="KEGG" id="rru:Rru_A2872"/>
<dbReference type="STRING" id="269796.Rru_A2872"/>
<name>Q2RQC6_RHORT</name>
<sequence length="163" mass="17980">MSISILEQRRIEAAFAKGVFDEMAARLGEETAREILGAAVIRMATAHGKASAAEITAQGRPADMEAFADILPRWQAGGALEFDVVERGAEAVSFDVTRCKYAEMYREMGVEKIGDLLSCNRDATFIEGFNPDATMERTQTIMKGGRCCDFRYHLKTTDTENAQ</sequence>
<dbReference type="Pfam" id="PF14196">
    <property type="entry name" value="ATC_hydrolase"/>
    <property type="match status" value="1"/>
</dbReference>
<evidence type="ECO:0000313" key="2">
    <source>
        <dbReference type="Proteomes" id="UP000001929"/>
    </source>
</evidence>
<dbReference type="eggNOG" id="COG2345">
    <property type="taxonomic scope" value="Bacteria"/>
</dbReference>
<dbReference type="PATRIC" id="fig|269796.9.peg.2979"/>
<keyword evidence="1" id="KW-0378">Hydrolase</keyword>
<dbReference type="InterPro" id="IPR026002">
    <property type="entry name" value="ATC_hydrolase-like"/>
</dbReference>
<dbReference type="RefSeq" id="WP_011390622.1">
    <property type="nucleotide sequence ID" value="NC_007643.1"/>
</dbReference>
<evidence type="ECO:0000313" key="1">
    <source>
        <dbReference type="EMBL" id="ABC23669.1"/>
    </source>
</evidence>
<keyword evidence="2" id="KW-1185">Reference proteome</keyword>
<dbReference type="GO" id="GO:0016787">
    <property type="term" value="F:hydrolase activity"/>
    <property type="evidence" value="ECO:0007669"/>
    <property type="project" value="UniProtKB-KW"/>
</dbReference>
<accession>Q2RQC6</accession>